<dbReference type="OrthoDB" id="2449526at2759"/>
<protein>
    <submittedName>
        <fullName evidence="2">Uncharacterized protein</fullName>
    </submittedName>
</protein>
<evidence type="ECO:0000313" key="2">
    <source>
        <dbReference type="EMBL" id="KAG0328350.1"/>
    </source>
</evidence>
<feature type="region of interest" description="Disordered" evidence="1">
    <location>
        <begin position="14"/>
        <end position="100"/>
    </location>
</feature>
<feature type="compositionally biased region" description="Low complexity" evidence="1">
    <location>
        <begin position="14"/>
        <end position="24"/>
    </location>
</feature>
<reference evidence="2" key="1">
    <citation type="journal article" date="2020" name="Fungal Divers.">
        <title>Resolving the Mortierellaceae phylogeny through synthesis of multi-gene phylogenetics and phylogenomics.</title>
        <authorList>
            <person name="Vandepol N."/>
            <person name="Liber J."/>
            <person name="Desiro A."/>
            <person name="Na H."/>
            <person name="Kennedy M."/>
            <person name="Barry K."/>
            <person name="Grigoriev I.V."/>
            <person name="Miller A.N."/>
            <person name="O'Donnell K."/>
            <person name="Stajich J.E."/>
            <person name="Bonito G."/>
        </authorList>
    </citation>
    <scope>NUCLEOTIDE SEQUENCE</scope>
    <source>
        <strain evidence="2">REB-010B</strain>
    </source>
</reference>
<proteinExistence type="predicted"/>
<feature type="compositionally biased region" description="Polar residues" evidence="1">
    <location>
        <begin position="43"/>
        <end position="60"/>
    </location>
</feature>
<feature type="compositionally biased region" description="Low complexity" evidence="1">
    <location>
        <begin position="83"/>
        <end position="100"/>
    </location>
</feature>
<dbReference type="Proteomes" id="UP000738325">
    <property type="component" value="Unassembled WGS sequence"/>
</dbReference>
<dbReference type="EMBL" id="JAAAIP010000036">
    <property type="protein sequence ID" value="KAG0328350.1"/>
    <property type="molecule type" value="Genomic_DNA"/>
</dbReference>
<organism evidence="2 3">
    <name type="scientific">Dissophora globulifera</name>
    <dbReference type="NCBI Taxonomy" id="979702"/>
    <lineage>
        <taxon>Eukaryota</taxon>
        <taxon>Fungi</taxon>
        <taxon>Fungi incertae sedis</taxon>
        <taxon>Mucoromycota</taxon>
        <taxon>Mortierellomycotina</taxon>
        <taxon>Mortierellomycetes</taxon>
        <taxon>Mortierellales</taxon>
        <taxon>Mortierellaceae</taxon>
        <taxon>Dissophora</taxon>
    </lineage>
</organism>
<name>A0A9P6UZY9_9FUNG</name>
<comment type="caution">
    <text evidence="2">The sequence shown here is derived from an EMBL/GenBank/DDBJ whole genome shotgun (WGS) entry which is preliminary data.</text>
</comment>
<sequence length="165" mass="17426">MIVVRITQALRQQQQQPCRQNSVRRGGAGTNMLSVSDEPASLRRSTWDNTNNTISLSVDTSSDRGTMENSFRKEQDKNDNRIGSSSASPTSASPSSSFFSFSLSSLLPSSAAASESSAFFFSGVSGEASAAAAAAASSSRPSNVGEIESLLLRSMPMFGNLVSRD</sequence>
<feature type="compositionally biased region" description="Basic and acidic residues" evidence="1">
    <location>
        <begin position="61"/>
        <end position="80"/>
    </location>
</feature>
<dbReference type="AlphaFoldDB" id="A0A9P6UZY9"/>
<accession>A0A9P6UZY9</accession>
<gene>
    <name evidence="2" type="ORF">BGZ99_005533</name>
</gene>
<evidence type="ECO:0000313" key="3">
    <source>
        <dbReference type="Proteomes" id="UP000738325"/>
    </source>
</evidence>
<keyword evidence="3" id="KW-1185">Reference proteome</keyword>
<evidence type="ECO:0000256" key="1">
    <source>
        <dbReference type="SAM" id="MobiDB-lite"/>
    </source>
</evidence>